<evidence type="ECO:0000313" key="5">
    <source>
        <dbReference type="EMBL" id="CAF3434132.1"/>
    </source>
</evidence>
<sequence length="587" mass="67028">MLTKLIGNNTAKEVFITSSPFLLSLSNSQIPQEECRLSLEESDGFFCEYDQDWSRRKSLHYSQNEKNHVSNKRSSFFLDNWEPTIHCTFEQRLGISHGGKWACDIYKLQTNNSQIPLIYSFGSNGDFSFEESVKDILPNSEIHTFDKDLYTCPNEICTFHQAILGNGKKKGSKPLKRIINELHHHKRRIDILKVDIEGSEFDLFDDLFDSTKSTAESTNLPSSQSMPYIHQIFVEIHLPWNSGDEESLRAHNFFELFRHNNYAIFHKEANLVDCRSVFEDSRFSDETNTYYQLAVSILSSSESFTVKEVREADDILFIKGNEKLIGTFKGTLQEKHVLVNCSEIPITIYTPIDVNKDKLVIFFHGGGWVSCNCNTHQTIVNTLADATKTIWISVQYRLAPEHKYPIWLDDSCDVTRYIVENKVSYGVHQTAKIGVAGDSVGAQISASICHMVKNIDFQILVYGFFDVACRTPSHKEFSDPMYILTPALLEWFKLNAFRDAKDLTDHRVAVLLNKSFDTLPPCLFIVAELDPLRDDSYVYQKLLDKAGVKTEFLLVKGVLHDFLAFPGIYLNACTQAINAIQQFMSAL</sequence>
<comment type="similarity">
    <text evidence="1">Belongs to the 'GDXG' lipolytic enzyme family.</text>
</comment>
<proteinExistence type="inferred from homology"/>
<feature type="domain" description="Alpha/beta hydrolase fold-3" evidence="3">
    <location>
        <begin position="360"/>
        <end position="563"/>
    </location>
</feature>
<dbReference type="Gene3D" id="3.40.50.1820">
    <property type="entry name" value="alpha/beta hydrolase"/>
    <property type="match status" value="1"/>
</dbReference>
<dbReference type="Proteomes" id="UP000663838">
    <property type="component" value="Unassembled WGS sequence"/>
</dbReference>
<dbReference type="AlphaFoldDB" id="A0A818CR70"/>
<comment type="caution">
    <text evidence="5">The sequence shown here is derived from an EMBL/GenBank/DDBJ whole genome shotgun (WGS) entry which is preliminary data.</text>
</comment>
<dbReference type="InterPro" id="IPR013094">
    <property type="entry name" value="AB_hydrolase_3"/>
</dbReference>
<evidence type="ECO:0000313" key="6">
    <source>
        <dbReference type="EMBL" id="CAF4733583.1"/>
    </source>
</evidence>
<dbReference type="InterPro" id="IPR002168">
    <property type="entry name" value="Lipase_GDXG_HIS_AS"/>
</dbReference>
<evidence type="ECO:0000256" key="2">
    <source>
        <dbReference type="ARBA" id="ARBA00022801"/>
    </source>
</evidence>
<dbReference type="SUPFAM" id="SSF53474">
    <property type="entry name" value="alpha/beta-Hydrolases"/>
    <property type="match status" value="1"/>
</dbReference>
<dbReference type="EMBL" id="CAJOBS010001470">
    <property type="protein sequence ID" value="CAF4733583.1"/>
    <property type="molecule type" value="Genomic_DNA"/>
</dbReference>
<organism evidence="5 7">
    <name type="scientific">Rotaria socialis</name>
    <dbReference type="NCBI Taxonomy" id="392032"/>
    <lineage>
        <taxon>Eukaryota</taxon>
        <taxon>Metazoa</taxon>
        <taxon>Spiralia</taxon>
        <taxon>Gnathifera</taxon>
        <taxon>Rotifera</taxon>
        <taxon>Eurotatoria</taxon>
        <taxon>Bdelloidea</taxon>
        <taxon>Philodinida</taxon>
        <taxon>Philodinidae</taxon>
        <taxon>Rotaria</taxon>
    </lineage>
</organism>
<accession>A0A818CR70</accession>
<dbReference type="GO" id="GO:0016787">
    <property type="term" value="F:hydrolase activity"/>
    <property type="evidence" value="ECO:0007669"/>
    <property type="project" value="UniProtKB-KW"/>
</dbReference>
<dbReference type="Pfam" id="PF07859">
    <property type="entry name" value="Abhydrolase_3"/>
    <property type="match status" value="1"/>
</dbReference>
<dbReference type="InterPro" id="IPR025714">
    <property type="entry name" value="Methyltranfer_dom"/>
</dbReference>
<keyword evidence="2" id="KW-0378">Hydrolase</keyword>
<dbReference type="EMBL" id="CAJNYV010001712">
    <property type="protein sequence ID" value="CAF3434132.1"/>
    <property type="molecule type" value="Genomic_DNA"/>
</dbReference>
<name>A0A818CR70_9BILA</name>
<feature type="domain" description="Methyltransferase" evidence="4">
    <location>
        <begin position="39"/>
        <end position="273"/>
    </location>
</feature>
<dbReference type="Pfam" id="PF13383">
    <property type="entry name" value="Methyltransf_22"/>
    <property type="match status" value="1"/>
</dbReference>
<dbReference type="InterPro" id="IPR029058">
    <property type="entry name" value="AB_hydrolase_fold"/>
</dbReference>
<protein>
    <recommendedName>
        <fullName evidence="8">Alpha/beta hydrolase fold-3 domain-containing protein</fullName>
    </recommendedName>
</protein>
<evidence type="ECO:0000313" key="7">
    <source>
        <dbReference type="Proteomes" id="UP000663865"/>
    </source>
</evidence>
<reference evidence="5" key="1">
    <citation type="submission" date="2021-02" db="EMBL/GenBank/DDBJ databases">
        <authorList>
            <person name="Nowell W R."/>
        </authorList>
    </citation>
    <scope>NUCLEOTIDE SEQUENCE</scope>
</reference>
<dbReference type="PANTHER" id="PTHR48081">
    <property type="entry name" value="AB HYDROLASE SUPERFAMILY PROTEIN C4A8.06C"/>
    <property type="match status" value="1"/>
</dbReference>
<evidence type="ECO:0000259" key="4">
    <source>
        <dbReference type="Pfam" id="PF13383"/>
    </source>
</evidence>
<dbReference type="PANTHER" id="PTHR48081:SF8">
    <property type="entry name" value="ALPHA_BETA HYDROLASE FOLD-3 DOMAIN-CONTAINING PROTEIN-RELATED"/>
    <property type="match status" value="1"/>
</dbReference>
<dbReference type="InterPro" id="IPR050300">
    <property type="entry name" value="GDXG_lipolytic_enzyme"/>
</dbReference>
<dbReference type="PROSITE" id="PS01173">
    <property type="entry name" value="LIPASE_GDXG_HIS"/>
    <property type="match status" value="1"/>
</dbReference>
<evidence type="ECO:0000259" key="3">
    <source>
        <dbReference type="Pfam" id="PF07859"/>
    </source>
</evidence>
<evidence type="ECO:0008006" key="8">
    <source>
        <dbReference type="Google" id="ProtNLM"/>
    </source>
</evidence>
<evidence type="ECO:0000256" key="1">
    <source>
        <dbReference type="ARBA" id="ARBA00010515"/>
    </source>
</evidence>
<gene>
    <name evidence="5" type="ORF">KIK155_LOCUS11077</name>
    <name evidence="6" type="ORF">TOA249_LOCUS19078</name>
</gene>
<dbReference type="Proteomes" id="UP000663865">
    <property type="component" value="Unassembled WGS sequence"/>
</dbReference>